<dbReference type="SMART" id="SM00220">
    <property type="entry name" value="S_TKc"/>
    <property type="match status" value="1"/>
</dbReference>
<dbReference type="Gene3D" id="1.10.510.10">
    <property type="entry name" value="Transferase(Phosphotransferase) domain 1"/>
    <property type="match status" value="1"/>
</dbReference>
<evidence type="ECO:0000259" key="1">
    <source>
        <dbReference type="PROSITE" id="PS50011"/>
    </source>
</evidence>
<dbReference type="GO" id="GO:0005524">
    <property type="term" value="F:ATP binding"/>
    <property type="evidence" value="ECO:0007669"/>
    <property type="project" value="InterPro"/>
</dbReference>
<feature type="domain" description="Protein kinase" evidence="1">
    <location>
        <begin position="1"/>
        <end position="322"/>
    </location>
</feature>
<name>A0A7G2C8G4_9TRYP</name>
<dbReference type="VEuPathDB" id="TriTrypDB:ADEAN_000361100"/>
<proteinExistence type="predicted"/>
<dbReference type="Proteomes" id="UP000515908">
    <property type="component" value="Chromosome 06"/>
</dbReference>
<sequence>MANSPYEIVGKEDAFIPEEEGKRDPNRYFLGPRQVQLHYRDGTRHPDDPSLFWQVVWDLTVESPYEEDVRRQLEEGEKGYASYTLEVKMQYCERFLYHCLEQCGAGGVLRLFPLRSNGKLSPQSVLVRPHYERTLQDYCAGEMRPEVLLEVLLSVLAGYVELYALRICHRNVRPSNILLQTVPIGEARGRVTELVWSDLKLAAAEGAPPPGTVGNLYHMAPEILKNPGEAVCSYRSDLYGVGLLFLTLWRGEAFEDKLRGFPHDDYTDYANARQRVIETELLHCEETDLKVVLTGLLSERDAEREEVWVRYCPGRPGRHPAAYQDFTLEEYMHRKTPEDRRTVEGRYFIYKLLQKYVWGGSVYRIRAGNVRVIQKKYHTSLFLCYMDTNDVIKLEEGSEGQPPLEDVLEDLDTLFLQVTLETADPADLPGDESRFSDLLRAGITSVEMLRERCFAQTRLRVVRNGRSLQPDRHLQQRQNLLTLVGFLEGIQCITQHPEFEDTHTADLETVLRQHYHGTCEKEVNEMHVSGMALDQQLAERLVRHREIASFDENPPSTTTAENGEESVFQRLERAIRTRRDALYQDYLNTAAPHVPSDVLTLTLLLGGLVVVPGDLLESGEDTLCRGRDLLADTGRDKHRLEVIYWENTFLQELLERYPQLGQQYNFF</sequence>
<keyword evidence="3" id="KW-1185">Reference proteome</keyword>
<protein>
    <recommendedName>
        <fullName evidence="1">Protein kinase domain-containing protein</fullName>
    </recommendedName>
</protein>
<evidence type="ECO:0000313" key="2">
    <source>
        <dbReference type="EMBL" id="CAD2216150.1"/>
    </source>
</evidence>
<dbReference type="GO" id="GO:0004672">
    <property type="term" value="F:protein kinase activity"/>
    <property type="evidence" value="ECO:0007669"/>
    <property type="project" value="InterPro"/>
</dbReference>
<dbReference type="AlphaFoldDB" id="A0A7G2C8G4"/>
<dbReference type="SUPFAM" id="SSF56112">
    <property type="entry name" value="Protein kinase-like (PK-like)"/>
    <property type="match status" value="1"/>
</dbReference>
<dbReference type="EMBL" id="LR877150">
    <property type="protein sequence ID" value="CAD2216150.1"/>
    <property type="molecule type" value="Genomic_DNA"/>
</dbReference>
<organism evidence="2 3">
    <name type="scientific">Angomonas deanei</name>
    <dbReference type="NCBI Taxonomy" id="59799"/>
    <lineage>
        <taxon>Eukaryota</taxon>
        <taxon>Discoba</taxon>
        <taxon>Euglenozoa</taxon>
        <taxon>Kinetoplastea</taxon>
        <taxon>Metakinetoplastina</taxon>
        <taxon>Trypanosomatida</taxon>
        <taxon>Trypanosomatidae</taxon>
        <taxon>Strigomonadinae</taxon>
        <taxon>Angomonas</taxon>
    </lineage>
</organism>
<gene>
    <name evidence="2" type="ORF">ADEAN_000361100</name>
</gene>
<accession>A0A7G2C8G4</accession>
<dbReference type="InterPro" id="IPR011009">
    <property type="entry name" value="Kinase-like_dom_sf"/>
</dbReference>
<evidence type="ECO:0000313" key="3">
    <source>
        <dbReference type="Proteomes" id="UP000515908"/>
    </source>
</evidence>
<dbReference type="InterPro" id="IPR000719">
    <property type="entry name" value="Prot_kinase_dom"/>
</dbReference>
<reference evidence="2 3" key="1">
    <citation type="submission" date="2020-08" db="EMBL/GenBank/DDBJ databases">
        <authorList>
            <person name="Newling K."/>
            <person name="Davey J."/>
            <person name="Forrester S."/>
        </authorList>
    </citation>
    <scope>NUCLEOTIDE SEQUENCE [LARGE SCALE GENOMIC DNA]</scope>
    <source>
        <strain evidence="3">Crithidia deanei Carvalho (ATCC PRA-265)</strain>
    </source>
</reference>
<dbReference type="PROSITE" id="PS50011">
    <property type="entry name" value="PROTEIN_KINASE_DOM"/>
    <property type="match status" value="1"/>
</dbReference>